<gene>
    <name evidence="10" type="primary">pdmP2</name>
</gene>
<dbReference type="UniPathway" id="UPA00094"/>
<dbReference type="GO" id="GO:0003989">
    <property type="term" value="F:acetyl-CoA carboxylase activity"/>
    <property type="evidence" value="ECO:0007669"/>
    <property type="project" value="InterPro"/>
</dbReference>
<evidence type="ECO:0000256" key="4">
    <source>
        <dbReference type="ARBA" id="ARBA00022832"/>
    </source>
</evidence>
<evidence type="ECO:0000256" key="8">
    <source>
        <dbReference type="RuleBase" id="RU364072"/>
    </source>
</evidence>
<dbReference type="Pfam" id="PF00364">
    <property type="entry name" value="Biotin_lipoyl"/>
    <property type="match status" value="1"/>
</dbReference>
<keyword evidence="4 8" id="KW-0276">Fatty acid metabolism</keyword>
<evidence type="ECO:0000256" key="3">
    <source>
        <dbReference type="ARBA" id="ARBA00022516"/>
    </source>
</evidence>
<dbReference type="PANTHER" id="PTHR45266:SF3">
    <property type="entry name" value="OXALOACETATE DECARBOXYLASE ALPHA CHAIN"/>
    <property type="match status" value="1"/>
</dbReference>
<dbReference type="SUPFAM" id="SSF51230">
    <property type="entry name" value="Single hybrid motif"/>
    <property type="match status" value="1"/>
</dbReference>
<name>A1YZ51_9ACTN</name>
<dbReference type="InterPro" id="IPR001249">
    <property type="entry name" value="AcCoA_biotinCC"/>
</dbReference>
<keyword evidence="6 8" id="KW-0275">Fatty acid biosynthesis</keyword>
<keyword evidence="7 8" id="KW-0092">Biotin</keyword>
<reference evidence="10" key="1">
    <citation type="submission" date="2006-11" db="EMBL/GenBank/DDBJ databases">
        <title>Pradimicin biosynthetic gene cluster.</title>
        <authorList>
            <person name="Kim B.S."/>
            <person name="Kim B.C."/>
            <person name="Lee J.-M."/>
        </authorList>
    </citation>
    <scope>NUCLEOTIDE SEQUENCE</scope>
    <source>
        <strain evidence="10">P157-2</strain>
    </source>
</reference>
<dbReference type="PRINTS" id="PR01071">
    <property type="entry name" value="ACOABIOTINCC"/>
</dbReference>
<accession>A1YZ51</accession>
<evidence type="ECO:0000256" key="5">
    <source>
        <dbReference type="ARBA" id="ARBA00023098"/>
    </source>
</evidence>
<feature type="domain" description="Lipoyl-binding" evidence="9">
    <location>
        <begin position="66"/>
        <end position="142"/>
    </location>
</feature>
<dbReference type="InterPro" id="IPR001882">
    <property type="entry name" value="Biotin_BS"/>
</dbReference>
<keyword evidence="5 8" id="KW-0443">Lipid metabolism</keyword>
<protein>
    <recommendedName>
        <fullName evidence="2 8">Biotin carboxyl carrier protein of acetyl-CoA carboxylase</fullName>
    </recommendedName>
</protein>
<proteinExistence type="predicted"/>
<evidence type="ECO:0000256" key="6">
    <source>
        <dbReference type="ARBA" id="ARBA00023160"/>
    </source>
</evidence>
<keyword evidence="3 8" id="KW-0444">Lipid biosynthesis</keyword>
<dbReference type="Gene3D" id="2.40.50.100">
    <property type="match status" value="1"/>
</dbReference>
<dbReference type="PROSITE" id="PS00188">
    <property type="entry name" value="BIOTIN"/>
    <property type="match status" value="1"/>
</dbReference>
<dbReference type="GO" id="GO:0006633">
    <property type="term" value="P:fatty acid biosynthetic process"/>
    <property type="evidence" value="ECO:0007669"/>
    <property type="project" value="UniProtKB-UniPathway"/>
</dbReference>
<evidence type="ECO:0000313" key="10">
    <source>
        <dbReference type="EMBL" id="ABM21736.1"/>
    </source>
</evidence>
<dbReference type="PANTHER" id="PTHR45266">
    <property type="entry name" value="OXALOACETATE DECARBOXYLASE ALPHA CHAIN"/>
    <property type="match status" value="1"/>
</dbReference>
<dbReference type="EMBL" id="EF151801">
    <property type="protein sequence ID" value="ABM21736.1"/>
    <property type="molecule type" value="Genomic_DNA"/>
</dbReference>
<dbReference type="NCBIfam" id="TIGR00531">
    <property type="entry name" value="BCCP"/>
    <property type="match status" value="1"/>
</dbReference>
<evidence type="ECO:0000256" key="2">
    <source>
        <dbReference type="ARBA" id="ARBA00017562"/>
    </source>
</evidence>
<dbReference type="PROSITE" id="PS50968">
    <property type="entry name" value="BIOTINYL_LIPOYL"/>
    <property type="match status" value="1"/>
</dbReference>
<dbReference type="CDD" id="cd06850">
    <property type="entry name" value="biotinyl_domain"/>
    <property type="match status" value="1"/>
</dbReference>
<evidence type="ECO:0000256" key="1">
    <source>
        <dbReference type="ARBA" id="ARBA00005194"/>
    </source>
</evidence>
<comment type="function">
    <text evidence="8">This protein is a component of the acetyl coenzyme A carboxylase complex; first, biotin carboxylase catalyzes the carboxylation of the carrier protein and then the transcarboxylase transfers the carboxyl group to form malonyl-CoA.</text>
</comment>
<dbReference type="InterPro" id="IPR011053">
    <property type="entry name" value="Single_hybrid_motif"/>
</dbReference>
<dbReference type="GO" id="GO:0009317">
    <property type="term" value="C:acetyl-CoA carboxylase complex"/>
    <property type="evidence" value="ECO:0007669"/>
    <property type="project" value="InterPro"/>
</dbReference>
<evidence type="ECO:0000256" key="7">
    <source>
        <dbReference type="ARBA" id="ARBA00023267"/>
    </source>
</evidence>
<sequence>MLAGASRVPPRSVRLRAGELSVEVDWPEPAAATGAVVETAAGTAVAAVAAALPAPVEAAPTEDGPGRPLLAPLVGVFYRAPEPGAEPFAREGDLVQAGQQVGIVEAMKLMNPIEADRTGRVVRVLVADGDPVEYGQPLLLIDDDLGGTGEEAA</sequence>
<organism evidence="10">
    <name type="scientific">Actinomadura hibisca</name>
    <dbReference type="NCBI Taxonomy" id="68565"/>
    <lineage>
        <taxon>Bacteria</taxon>
        <taxon>Bacillati</taxon>
        <taxon>Actinomycetota</taxon>
        <taxon>Actinomycetes</taxon>
        <taxon>Streptosporangiales</taxon>
        <taxon>Thermomonosporaceae</taxon>
        <taxon>Actinomadura</taxon>
    </lineage>
</organism>
<dbReference type="InterPro" id="IPR000089">
    <property type="entry name" value="Biotin_lipoyl"/>
</dbReference>
<comment type="pathway">
    <text evidence="1 8">Lipid metabolism; fatty acid biosynthesis.</text>
</comment>
<dbReference type="AlphaFoldDB" id="A1YZ51"/>
<evidence type="ECO:0000259" key="9">
    <source>
        <dbReference type="PROSITE" id="PS50968"/>
    </source>
</evidence>
<dbReference type="InterPro" id="IPR050709">
    <property type="entry name" value="Biotin_Carboxyl_Carrier/Decarb"/>
</dbReference>